<sequence length="74" mass="8436">MSQPNIINKQYFKNNESLAVRVKKFRTNYGRNFNLTSATVKRVIEKLRKTGSIADTNTDPSKNKPIKGQYQSSA</sequence>
<accession>A0A9N9T876</accession>
<evidence type="ECO:0000313" key="3">
    <source>
        <dbReference type="EMBL" id="CAG9836245.1"/>
    </source>
</evidence>
<organism evidence="3 4">
    <name type="scientific">Diabrotica balteata</name>
    <name type="common">Banded cucumber beetle</name>
    <dbReference type="NCBI Taxonomy" id="107213"/>
    <lineage>
        <taxon>Eukaryota</taxon>
        <taxon>Metazoa</taxon>
        <taxon>Ecdysozoa</taxon>
        <taxon>Arthropoda</taxon>
        <taxon>Hexapoda</taxon>
        <taxon>Insecta</taxon>
        <taxon>Pterygota</taxon>
        <taxon>Neoptera</taxon>
        <taxon>Endopterygota</taxon>
        <taxon>Coleoptera</taxon>
        <taxon>Polyphaga</taxon>
        <taxon>Cucujiformia</taxon>
        <taxon>Chrysomeloidea</taxon>
        <taxon>Chrysomelidae</taxon>
        <taxon>Galerucinae</taxon>
        <taxon>Diabroticina</taxon>
        <taxon>Diabroticites</taxon>
        <taxon>Diabrotica</taxon>
    </lineage>
</organism>
<dbReference type="Proteomes" id="UP001153709">
    <property type="component" value="Chromosome 6"/>
</dbReference>
<feature type="domain" description="DUF4817" evidence="2">
    <location>
        <begin position="9"/>
        <end position="53"/>
    </location>
</feature>
<dbReference type="InterPro" id="IPR032135">
    <property type="entry name" value="DUF4817"/>
</dbReference>
<proteinExistence type="predicted"/>
<evidence type="ECO:0000313" key="4">
    <source>
        <dbReference type="Proteomes" id="UP001153709"/>
    </source>
</evidence>
<evidence type="ECO:0000259" key="2">
    <source>
        <dbReference type="Pfam" id="PF16087"/>
    </source>
</evidence>
<protein>
    <recommendedName>
        <fullName evidence="2">DUF4817 domain-containing protein</fullName>
    </recommendedName>
</protein>
<name>A0A9N9T876_DIABA</name>
<evidence type="ECO:0000256" key="1">
    <source>
        <dbReference type="SAM" id="MobiDB-lite"/>
    </source>
</evidence>
<feature type="region of interest" description="Disordered" evidence="1">
    <location>
        <begin position="50"/>
        <end position="74"/>
    </location>
</feature>
<dbReference type="OrthoDB" id="8024633at2759"/>
<reference evidence="3" key="1">
    <citation type="submission" date="2022-01" db="EMBL/GenBank/DDBJ databases">
        <authorList>
            <person name="King R."/>
        </authorList>
    </citation>
    <scope>NUCLEOTIDE SEQUENCE</scope>
</reference>
<dbReference type="EMBL" id="OU898281">
    <property type="protein sequence ID" value="CAG9836245.1"/>
    <property type="molecule type" value="Genomic_DNA"/>
</dbReference>
<dbReference type="Pfam" id="PF16087">
    <property type="entry name" value="DUF4817"/>
    <property type="match status" value="1"/>
</dbReference>
<gene>
    <name evidence="3" type="ORF">DIABBA_LOCUS9347</name>
</gene>
<dbReference type="AlphaFoldDB" id="A0A9N9T876"/>
<keyword evidence="4" id="KW-1185">Reference proteome</keyword>